<dbReference type="Pfam" id="PF00149">
    <property type="entry name" value="Metallophos"/>
    <property type="match status" value="1"/>
</dbReference>
<proteinExistence type="predicted"/>
<dbReference type="PROSITE" id="PS51257">
    <property type="entry name" value="PROKAR_LIPOPROTEIN"/>
    <property type="match status" value="1"/>
</dbReference>
<organism evidence="3 4">
    <name type="scientific">Oceanihabitans sediminis</name>
    <dbReference type="NCBI Taxonomy" id="1812012"/>
    <lineage>
        <taxon>Bacteria</taxon>
        <taxon>Pseudomonadati</taxon>
        <taxon>Bacteroidota</taxon>
        <taxon>Flavobacteriia</taxon>
        <taxon>Flavobacteriales</taxon>
        <taxon>Flavobacteriaceae</taxon>
        <taxon>Oceanihabitans</taxon>
    </lineage>
</organism>
<protein>
    <submittedName>
        <fullName evidence="3">Phosphoesterase</fullName>
    </submittedName>
</protein>
<sequence>MKSKLLAGFIAIGLIITGCATYNPYNTNSSQKELKNIDKETTNIFLIGDAGMPNADGTAPKTLEKIQSQFEKADKNDLLLFLGDNIYPKGIPLKGKKAIKEAKHALNLQLEVAKTFHGYVYFIPGNHDWYSGLKGLKLQEKMVEDALGKNTFQPENGCPIEKVNLNNDTVLLIVDSHWYITNWNKHPTINDDCEIKTRADFLEEFRSEIKKARGKVTLVAVHHPMHTEGPHNGRYGIKEHMKPVPILGTIKNAIRSTSGIVNADLSNQFYIELRDNLVAAAQQNENVVFLSGHEHSLQYLEFDNITQIISGSGSKTTPVRMRNPNDYGHAVPGYAVVNISKDKAVDVQFVNSNSEEVEFYKQIKKAETTPEIHYPKIAADTIVASIYTKEETDKNGFQKFIWGDRYRKEYSKDVPARVVYLDTLKGGLKPFRKGGGTQSKTLHLKDANGKRYVMRAMKKQADQFIQAAIFKDQYVLGQFKETASERLLEDVFTGSHPYAPFTLATLSKAIELAHLNPKLYFIPKQNALGTYNKDFGDELYLFEEHPSDGHTHLGSGNFTGEIVSTVDMLDDVLSDESKVIDEKEFIKARLFDMLIGDADRHQDQWRWMVYEEDDKTVYRALPRDRDLAFSKMSDGFIFGTAVKLIPSAKKFRKYESDLKNVNGFNASGFPLDIAFITESVKEDWDEQVKLIQTQITDVIIDEAFKNMPKEEDAKTVAKIKNTLKDRRKNLQRISDRYLKSINKHAVVTATNKDDYILVKALDEGAVEVSLYRKKDDTIKDRFHHKTYYPKATKEIWIYGLDDDDSFEIQGKISKIKVRLIGGQNNDDYKVEHGKNVVIYDYKSKKNDLSEAKNAKIKLTDDYNTNVYNYRKSKNNTNQILPLIGGNPDDGLKLGVSNTYTTYGFERNPFTSQHQIKAAYYFATDGYELNYNGEFANVFGNFNFGLESHFQSPNYSVNFFGYGNETKNFDEDLGKDYNRVKTRILRFTPKLIWNSKRGSIIHVGASYEINEIHNTENRFVANNSILPEHLFDEEFFVGIHTKYEYINYNNEAYPTNGMNISIEAGYKDNLESKRNFGYLISELGVVRNLNPSGRLVLASKVKSHINFGDGFEFYQAAVIGGQDGLRGYRNQRYTGKKSLYQNTDLRYSFSRMKTPVIPIKMGVYGSFDYGRVWLDGEDSNKWHNTYGGGFFLNAIDVLSANLGAFHSDDGIRVSFGLGFGF</sequence>
<dbReference type="InterPro" id="IPR004843">
    <property type="entry name" value="Calcineurin-like_PHP"/>
</dbReference>
<reference evidence="3 4" key="1">
    <citation type="submission" date="2018-07" db="EMBL/GenBank/DDBJ databases">
        <title>Oceanihabitans testaceum sp. nov., isolated from marine sediment.</title>
        <authorList>
            <person name="Li C.-M."/>
        </authorList>
    </citation>
    <scope>NUCLEOTIDE SEQUENCE [LARGE SCALE GENOMIC DNA]</scope>
    <source>
        <strain evidence="3 4">S9-10</strain>
    </source>
</reference>
<comment type="caution">
    <text evidence="3">The sequence shown here is derived from an EMBL/GenBank/DDBJ whole genome shotgun (WGS) entry which is preliminary data.</text>
</comment>
<evidence type="ECO:0000259" key="2">
    <source>
        <dbReference type="Pfam" id="PF00149"/>
    </source>
</evidence>
<evidence type="ECO:0000313" key="4">
    <source>
        <dbReference type="Proteomes" id="UP000252249"/>
    </source>
</evidence>
<gene>
    <name evidence="3" type="ORF">DU428_06255</name>
</gene>
<dbReference type="Gene3D" id="3.60.21.10">
    <property type="match status" value="1"/>
</dbReference>
<evidence type="ECO:0000313" key="3">
    <source>
        <dbReference type="EMBL" id="RCU57393.1"/>
    </source>
</evidence>
<feature type="chain" id="PRO_5016630140" evidence="1">
    <location>
        <begin position="21"/>
        <end position="1220"/>
    </location>
</feature>
<name>A0A368P4K9_9FLAO</name>
<feature type="domain" description="Calcineurin-like phosphoesterase" evidence="2">
    <location>
        <begin position="44"/>
        <end position="238"/>
    </location>
</feature>
<dbReference type="GO" id="GO:0016787">
    <property type="term" value="F:hydrolase activity"/>
    <property type="evidence" value="ECO:0007669"/>
    <property type="project" value="InterPro"/>
</dbReference>
<dbReference type="AlphaFoldDB" id="A0A368P4K9"/>
<dbReference type="Proteomes" id="UP000252249">
    <property type="component" value="Unassembled WGS sequence"/>
</dbReference>
<feature type="signal peptide" evidence="1">
    <location>
        <begin position="1"/>
        <end position="20"/>
    </location>
</feature>
<dbReference type="RefSeq" id="WP_113966130.1">
    <property type="nucleotide sequence ID" value="NZ_QNRP01000002.1"/>
</dbReference>
<dbReference type="InterPro" id="IPR029052">
    <property type="entry name" value="Metallo-depent_PP-like"/>
</dbReference>
<accession>A0A368P4K9</accession>
<dbReference type="SUPFAM" id="SSF56300">
    <property type="entry name" value="Metallo-dependent phosphatases"/>
    <property type="match status" value="1"/>
</dbReference>
<dbReference type="OrthoDB" id="333971at2"/>
<keyword evidence="1" id="KW-0732">Signal</keyword>
<dbReference type="EMBL" id="QPIG01000002">
    <property type="protein sequence ID" value="RCU57393.1"/>
    <property type="molecule type" value="Genomic_DNA"/>
</dbReference>
<keyword evidence="4" id="KW-1185">Reference proteome</keyword>
<evidence type="ECO:0000256" key="1">
    <source>
        <dbReference type="SAM" id="SignalP"/>
    </source>
</evidence>